<proteinExistence type="predicted"/>
<name>A0AAD1YS36_9LAMI</name>
<sequence>MLYSQMDTSDDDLQSDVSELNSANEAEWVRTKVEMGHYRKKQLKFDNQEGLGYSCSTSSLCKTNGGKCRAAKNCCGSSCSCRPKKCRNKEEASEKSHVLAAEGAKLLHSALSENPVITNDGGAERKE</sequence>
<protein>
    <submittedName>
        <fullName evidence="1">Uncharacterized protein</fullName>
    </submittedName>
</protein>
<reference evidence="1" key="1">
    <citation type="submission" date="2023-05" db="EMBL/GenBank/DDBJ databases">
        <authorList>
            <person name="Huff M."/>
        </authorList>
    </citation>
    <scope>NUCLEOTIDE SEQUENCE</scope>
</reference>
<accession>A0AAD1YS36</accession>
<organism evidence="1 2">
    <name type="scientific">Fraxinus pennsylvanica</name>
    <dbReference type="NCBI Taxonomy" id="56036"/>
    <lineage>
        <taxon>Eukaryota</taxon>
        <taxon>Viridiplantae</taxon>
        <taxon>Streptophyta</taxon>
        <taxon>Embryophyta</taxon>
        <taxon>Tracheophyta</taxon>
        <taxon>Spermatophyta</taxon>
        <taxon>Magnoliopsida</taxon>
        <taxon>eudicotyledons</taxon>
        <taxon>Gunneridae</taxon>
        <taxon>Pentapetalae</taxon>
        <taxon>asterids</taxon>
        <taxon>lamiids</taxon>
        <taxon>Lamiales</taxon>
        <taxon>Oleaceae</taxon>
        <taxon>Oleeae</taxon>
        <taxon>Fraxinus</taxon>
    </lineage>
</organism>
<dbReference type="AlphaFoldDB" id="A0AAD1YS36"/>
<evidence type="ECO:0000313" key="2">
    <source>
        <dbReference type="Proteomes" id="UP000834106"/>
    </source>
</evidence>
<dbReference type="Proteomes" id="UP000834106">
    <property type="component" value="Chromosome 2"/>
</dbReference>
<evidence type="ECO:0000313" key="1">
    <source>
        <dbReference type="EMBL" id="CAI9755256.1"/>
    </source>
</evidence>
<gene>
    <name evidence="1" type="ORF">FPE_LOCUS2687</name>
</gene>
<dbReference type="EMBL" id="OU503037">
    <property type="protein sequence ID" value="CAI9755256.1"/>
    <property type="molecule type" value="Genomic_DNA"/>
</dbReference>
<keyword evidence="2" id="KW-1185">Reference proteome</keyword>